<dbReference type="EMBL" id="NPIC01000007">
    <property type="protein sequence ID" value="RDL34467.1"/>
    <property type="molecule type" value="Genomic_DNA"/>
</dbReference>
<evidence type="ECO:0000313" key="2">
    <source>
        <dbReference type="EMBL" id="RDL34467.1"/>
    </source>
</evidence>
<proteinExistence type="predicted"/>
<organism evidence="2 3">
    <name type="scientific">Venustampulla echinocandica</name>
    <dbReference type="NCBI Taxonomy" id="2656787"/>
    <lineage>
        <taxon>Eukaryota</taxon>
        <taxon>Fungi</taxon>
        <taxon>Dikarya</taxon>
        <taxon>Ascomycota</taxon>
        <taxon>Pezizomycotina</taxon>
        <taxon>Leotiomycetes</taxon>
        <taxon>Helotiales</taxon>
        <taxon>Pleuroascaceae</taxon>
        <taxon>Venustampulla</taxon>
    </lineage>
</organism>
<name>A0A370TGY7_9HELO</name>
<gene>
    <name evidence="2" type="ORF">BP5553_07595</name>
</gene>
<dbReference type="RefSeq" id="XP_031867449.1">
    <property type="nucleotide sequence ID" value="XM_032016218.1"/>
</dbReference>
<keyword evidence="3" id="KW-1185">Reference proteome</keyword>
<comment type="caution">
    <text evidence="2">The sequence shown here is derived from an EMBL/GenBank/DDBJ whole genome shotgun (WGS) entry which is preliminary data.</text>
</comment>
<feature type="region of interest" description="Disordered" evidence="1">
    <location>
        <begin position="37"/>
        <end position="70"/>
    </location>
</feature>
<feature type="compositionally biased region" description="Basic and acidic residues" evidence="1">
    <location>
        <begin position="43"/>
        <end position="52"/>
    </location>
</feature>
<dbReference type="GeneID" id="43600444"/>
<feature type="region of interest" description="Disordered" evidence="1">
    <location>
        <begin position="1"/>
        <end position="23"/>
    </location>
</feature>
<dbReference type="Proteomes" id="UP000254866">
    <property type="component" value="Unassembled WGS sequence"/>
</dbReference>
<accession>A0A370TGY7</accession>
<evidence type="ECO:0000256" key="1">
    <source>
        <dbReference type="SAM" id="MobiDB-lite"/>
    </source>
</evidence>
<evidence type="ECO:0000313" key="3">
    <source>
        <dbReference type="Proteomes" id="UP000254866"/>
    </source>
</evidence>
<protein>
    <submittedName>
        <fullName evidence="2">Uncharacterized protein</fullName>
    </submittedName>
</protein>
<sequence length="70" mass="7924">MESPSEESVQKQHQASQDAPPTKTLWLRVALYYAPGRAFQRQDTSRKPKQDLTAEQTTRPEGAARTHDLS</sequence>
<dbReference type="AlphaFoldDB" id="A0A370TGY7"/>
<reference evidence="2 3" key="1">
    <citation type="journal article" date="2018" name="IMA Fungus">
        <title>IMA Genome-F 9: Draft genome sequence of Annulohypoxylon stygium, Aspergillus mulundensis, Berkeleyomyces basicola (syn. Thielaviopsis basicola), Ceratocystis smalleyi, two Cercospora beticola strains, Coleophoma cylindrospora, Fusarium fracticaudum, Phialophora cf. hyalina, and Morchella septimelata.</title>
        <authorList>
            <person name="Wingfield B.D."/>
            <person name="Bills G.F."/>
            <person name="Dong Y."/>
            <person name="Huang W."/>
            <person name="Nel W.J."/>
            <person name="Swalarsk-Parry B.S."/>
            <person name="Vaghefi N."/>
            <person name="Wilken P.M."/>
            <person name="An Z."/>
            <person name="de Beer Z.W."/>
            <person name="De Vos L."/>
            <person name="Chen L."/>
            <person name="Duong T.A."/>
            <person name="Gao Y."/>
            <person name="Hammerbacher A."/>
            <person name="Kikkert J.R."/>
            <person name="Li Y."/>
            <person name="Li H."/>
            <person name="Li K."/>
            <person name="Li Q."/>
            <person name="Liu X."/>
            <person name="Ma X."/>
            <person name="Naidoo K."/>
            <person name="Pethybridge S.J."/>
            <person name="Sun J."/>
            <person name="Steenkamp E.T."/>
            <person name="van der Nest M.A."/>
            <person name="van Wyk S."/>
            <person name="Wingfield M.J."/>
            <person name="Xiong C."/>
            <person name="Yue Q."/>
            <person name="Zhang X."/>
        </authorList>
    </citation>
    <scope>NUCLEOTIDE SEQUENCE [LARGE SCALE GENOMIC DNA]</scope>
    <source>
        <strain evidence="2 3">BP 5553</strain>
    </source>
</reference>